<evidence type="ECO:0000256" key="1">
    <source>
        <dbReference type="ARBA" id="ARBA00005589"/>
    </source>
</evidence>
<dbReference type="InterPro" id="IPR001648">
    <property type="entry name" value="Ribosomal_bS18"/>
</dbReference>
<keyword evidence="3 5" id="KW-0687">Ribonucleoprotein</keyword>
<gene>
    <name evidence="5 7" type="primary">rpsR</name>
    <name evidence="7" type="ORF">FYJ80_03980</name>
</gene>
<evidence type="ECO:0000256" key="2">
    <source>
        <dbReference type="ARBA" id="ARBA00022980"/>
    </source>
</evidence>
<evidence type="ECO:0000256" key="6">
    <source>
        <dbReference type="RuleBase" id="RU003910"/>
    </source>
</evidence>
<dbReference type="InterPro" id="IPR018275">
    <property type="entry name" value="Ribosomal_bS18_CS"/>
</dbReference>
<keyword evidence="2 5" id="KW-0689">Ribosomal protein</keyword>
<dbReference type="GO" id="GO:0003735">
    <property type="term" value="F:structural constituent of ribosome"/>
    <property type="evidence" value="ECO:0007669"/>
    <property type="project" value="InterPro"/>
</dbReference>
<reference evidence="7 8" key="1">
    <citation type="submission" date="2019-08" db="EMBL/GenBank/DDBJ databases">
        <title>In-depth cultivation of the pig gut microbiome towards novel bacterial diversity and tailored functional studies.</title>
        <authorList>
            <person name="Wylensek D."/>
            <person name="Hitch T.C.A."/>
            <person name="Clavel T."/>
        </authorList>
    </citation>
    <scope>NUCLEOTIDE SEQUENCE [LARGE SCALE GENOMIC DNA]</scope>
    <source>
        <strain evidence="7 8">NM-380-WT-3C1</strain>
    </source>
</reference>
<evidence type="ECO:0000256" key="5">
    <source>
        <dbReference type="HAMAP-Rule" id="MF_00270"/>
    </source>
</evidence>
<evidence type="ECO:0000313" key="8">
    <source>
        <dbReference type="Proteomes" id="UP000460549"/>
    </source>
</evidence>
<dbReference type="InterPro" id="IPR036870">
    <property type="entry name" value="Ribosomal_bS18_sf"/>
</dbReference>
<dbReference type="GO" id="GO:0022627">
    <property type="term" value="C:cytosolic small ribosomal subunit"/>
    <property type="evidence" value="ECO:0007669"/>
    <property type="project" value="TreeGrafter"/>
</dbReference>
<keyword evidence="5" id="KW-0694">RNA-binding</keyword>
<comment type="caution">
    <text evidence="7">The sequence shown here is derived from an EMBL/GenBank/DDBJ whole genome shotgun (WGS) entry which is preliminary data.</text>
</comment>
<comment type="similarity">
    <text evidence="1 5 6">Belongs to the bacterial ribosomal protein bS18 family.</text>
</comment>
<dbReference type="PANTHER" id="PTHR13479:SF40">
    <property type="entry name" value="SMALL RIBOSOMAL SUBUNIT PROTEIN BS18M"/>
    <property type="match status" value="1"/>
</dbReference>
<dbReference type="PRINTS" id="PR00974">
    <property type="entry name" value="RIBOSOMALS18"/>
</dbReference>
<proteinExistence type="inferred from homology"/>
<name>A0A7X2PBS1_9SPIO</name>
<keyword evidence="5" id="KW-0699">rRNA-binding</keyword>
<dbReference type="GO" id="GO:0070181">
    <property type="term" value="F:small ribosomal subunit rRNA binding"/>
    <property type="evidence" value="ECO:0007669"/>
    <property type="project" value="TreeGrafter"/>
</dbReference>
<dbReference type="GO" id="GO:0006412">
    <property type="term" value="P:translation"/>
    <property type="evidence" value="ECO:0007669"/>
    <property type="project" value="UniProtKB-UniRule"/>
</dbReference>
<dbReference type="AlphaFoldDB" id="A0A7X2PBS1"/>
<dbReference type="HAMAP" id="MF_00270">
    <property type="entry name" value="Ribosomal_bS18"/>
    <property type="match status" value="1"/>
</dbReference>
<comment type="subunit">
    <text evidence="5">Part of the 30S ribosomal subunit. Forms a tight heterodimer with protein bS6.</text>
</comment>
<dbReference type="SUPFAM" id="SSF46911">
    <property type="entry name" value="Ribosomal protein S18"/>
    <property type="match status" value="1"/>
</dbReference>
<dbReference type="EMBL" id="VUNN01000005">
    <property type="protein sequence ID" value="MSU05938.1"/>
    <property type="molecule type" value="Genomic_DNA"/>
</dbReference>
<dbReference type="PROSITE" id="PS00057">
    <property type="entry name" value="RIBOSOMAL_S18"/>
    <property type="match status" value="1"/>
</dbReference>
<evidence type="ECO:0000256" key="4">
    <source>
        <dbReference type="ARBA" id="ARBA00035141"/>
    </source>
</evidence>
<sequence>MRDDNEAFMNDKDAAIKDRKFGARKVGFKKKVCKFCQAGAQMPDYKNPDMLRRYITERGKILPGRITGTCAKHQRALNAEIKKARVLAYLPFEKK</sequence>
<evidence type="ECO:0000313" key="7">
    <source>
        <dbReference type="EMBL" id="MSU05938.1"/>
    </source>
</evidence>
<comment type="function">
    <text evidence="5">Binds as a heterodimer with protein bS6 to the central domain of the 16S rRNA, where it helps stabilize the platform of the 30S subunit.</text>
</comment>
<dbReference type="Proteomes" id="UP000460549">
    <property type="component" value="Unassembled WGS sequence"/>
</dbReference>
<accession>A0A7X2PBS1</accession>
<protein>
    <recommendedName>
        <fullName evidence="4 5">Small ribosomal subunit protein bS18</fullName>
    </recommendedName>
</protein>
<organism evidence="7 8">
    <name type="scientific">Bullifex porci</name>
    <dbReference type="NCBI Taxonomy" id="2606638"/>
    <lineage>
        <taxon>Bacteria</taxon>
        <taxon>Pseudomonadati</taxon>
        <taxon>Spirochaetota</taxon>
        <taxon>Spirochaetia</taxon>
        <taxon>Spirochaetales</taxon>
        <taxon>Spirochaetaceae</taxon>
        <taxon>Bullifex</taxon>
    </lineage>
</organism>
<keyword evidence="8" id="KW-1185">Reference proteome</keyword>
<dbReference type="NCBIfam" id="TIGR00165">
    <property type="entry name" value="S18"/>
    <property type="match status" value="1"/>
</dbReference>
<dbReference type="PANTHER" id="PTHR13479">
    <property type="entry name" value="30S RIBOSOMAL PROTEIN S18"/>
    <property type="match status" value="1"/>
</dbReference>
<dbReference type="Gene3D" id="4.10.640.10">
    <property type="entry name" value="Ribosomal protein S18"/>
    <property type="match status" value="1"/>
</dbReference>
<evidence type="ECO:0000256" key="3">
    <source>
        <dbReference type="ARBA" id="ARBA00023274"/>
    </source>
</evidence>
<dbReference type="Pfam" id="PF01084">
    <property type="entry name" value="Ribosomal_S18"/>
    <property type="match status" value="1"/>
</dbReference>